<dbReference type="EMBL" id="FQYR01000004">
    <property type="protein sequence ID" value="SHJ74321.1"/>
    <property type="molecule type" value="Genomic_DNA"/>
</dbReference>
<gene>
    <name evidence="2" type="ORF">SAMN02745181_2494</name>
</gene>
<keyword evidence="3" id="KW-1185">Reference proteome</keyword>
<dbReference type="RefSeq" id="WP_143184079.1">
    <property type="nucleotide sequence ID" value="NZ_FQYR01000004.1"/>
</dbReference>
<reference evidence="2 3" key="1">
    <citation type="submission" date="2016-11" db="EMBL/GenBank/DDBJ databases">
        <authorList>
            <person name="Jaros S."/>
            <person name="Januszkiewicz K."/>
            <person name="Wedrychowicz H."/>
        </authorList>
    </citation>
    <scope>NUCLEOTIDE SEQUENCE [LARGE SCALE GENOMIC DNA]</scope>
    <source>
        <strain evidence="2 3">DSM 18772</strain>
    </source>
</reference>
<protein>
    <submittedName>
        <fullName evidence="2">Uncharacterized protein</fullName>
    </submittedName>
</protein>
<accession>A0A1M6LSX2</accession>
<proteinExistence type="predicted"/>
<feature type="transmembrane region" description="Helical" evidence="1">
    <location>
        <begin position="86"/>
        <end position="105"/>
    </location>
</feature>
<dbReference type="AlphaFoldDB" id="A0A1M6LSX2"/>
<keyword evidence="1" id="KW-0472">Membrane</keyword>
<evidence type="ECO:0000313" key="2">
    <source>
        <dbReference type="EMBL" id="SHJ74321.1"/>
    </source>
</evidence>
<feature type="transmembrane region" description="Helical" evidence="1">
    <location>
        <begin position="41"/>
        <end position="59"/>
    </location>
</feature>
<sequence>MKEDDVFLKTGTQLSRMRTHRSKRGSKAIPNEFKQTNIGRIFCWLAFIVVGLFTMASVGNSWPSKSINLAIGAMLIVSFCWKDNKVFVFLLWCLFLTGIVLRYWGA</sequence>
<organism evidence="2 3">
    <name type="scientific">Rubritalea squalenifaciens DSM 18772</name>
    <dbReference type="NCBI Taxonomy" id="1123071"/>
    <lineage>
        <taxon>Bacteria</taxon>
        <taxon>Pseudomonadati</taxon>
        <taxon>Verrucomicrobiota</taxon>
        <taxon>Verrucomicrobiia</taxon>
        <taxon>Verrucomicrobiales</taxon>
        <taxon>Rubritaleaceae</taxon>
        <taxon>Rubritalea</taxon>
    </lineage>
</organism>
<evidence type="ECO:0000313" key="3">
    <source>
        <dbReference type="Proteomes" id="UP000184510"/>
    </source>
</evidence>
<keyword evidence="1" id="KW-0812">Transmembrane</keyword>
<dbReference type="STRING" id="1123071.SAMN02745181_2494"/>
<name>A0A1M6LSX2_9BACT</name>
<evidence type="ECO:0000256" key="1">
    <source>
        <dbReference type="SAM" id="Phobius"/>
    </source>
</evidence>
<dbReference type="InParanoid" id="A0A1M6LSX2"/>
<keyword evidence="1" id="KW-1133">Transmembrane helix</keyword>
<dbReference type="Proteomes" id="UP000184510">
    <property type="component" value="Unassembled WGS sequence"/>
</dbReference>